<protein>
    <submittedName>
        <fullName evidence="1">Uncharacterized protein</fullName>
    </submittedName>
</protein>
<name>A0AAD4MJ47_9BILA</name>
<comment type="caution">
    <text evidence="1">The sequence shown here is derived from an EMBL/GenBank/DDBJ whole genome shotgun (WGS) entry which is preliminary data.</text>
</comment>
<reference evidence="1" key="1">
    <citation type="submission" date="2022-01" db="EMBL/GenBank/DDBJ databases">
        <title>Genome Sequence Resource for Two Populations of Ditylenchus destructor, the Migratory Endoparasitic Phytonematode.</title>
        <authorList>
            <person name="Zhang H."/>
            <person name="Lin R."/>
            <person name="Xie B."/>
        </authorList>
    </citation>
    <scope>NUCLEOTIDE SEQUENCE</scope>
    <source>
        <strain evidence="1">BazhouSP</strain>
    </source>
</reference>
<evidence type="ECO:0000313" key="1">
    <source>
        <dbReference type="EMBL" id="KAI1694307.1"/>
    </source>
</evidence>
<proteinExistence type="predicted"/>
<organism evidence="1 2">
    <name type="scientific">Ditylenchus destructor</name>
    <dbReference type="NCBI Taxonomy" id="166010"/>
    <lineage>
        <taxon>Eukaryota</taxon>
        <taxon>Metazoa</taxon>
        <taxon>Ecdysozoa</taxon>
        <taxon>Nematoda</taxon>
        <taxon>Chromadorea</taxon>
        <taxon>Rhabditida</taxon>
        <taxon>Tylenchina</taxon>
        <taxon>Tylenchomorpha</taxon>
        <taxon>Sphaerularioidea</taxon>
        <taxon>Anguinidae</taxon>
        <taxon>Anguininae</taxon>
        <taxon>Ditylenchus</taxon>
    </lineage>
</organism>
<keyword evidence="2" id="KW-1185">Reference proteome</keyword>
<accession>A0AAD4MJ47</accession>
<dbReference type="Proteomes" id="UP001201812">
    <property type="component" value="Unassembled WGS sequence"/>
</dbReference>
<gene>
    <name evidence="1" type="ORF">DdX_20174</name>
</gene>
<dbReference type="EMBL" id="JAKKPZ010000526">
    <property type="protein sequence ID" value="KAI1694307.1"/>
    <property type="molecule type" value="Genomic_DNA"/>
</dbReference>
<sequence>MQHYRTITYEDENDRLGDRQVLSSRIVKARGNSRKNHSSMDFVQVECLRAFGESRESVKARKNLRIFKCQYQNFELKTRPNSGSETRPMPCSKAGAWLSETLPRDMPSIACSLAGLGSLLVVGSRVGRPQGEIVAQQLHDQRAVLVAVLVQRVQLSNGIVESLKSR</sequence>
<dbReference type="AlphaFoldDB" id="A0AAD4MJ47"/>
<evidence type="ECO:0000313" key="2">
    <source>
        <dbReference type="Proteomes" id="UP001201812"/>
    </source>
</evidence>